<protein>
    <recommendedName>
        <fullName evidence="3">Autotransporter domain-containing protein</fullName>
    </recommendedName>
</protein>
<keyword evidence="5" id="KW-1185">Reference proteome</keyword>
<dbReference type="Gene3D" id="2.160.20.20">
    <property type="match status" value="1"/>
</dbReference>
<dbReference type="InterPro" id="IPR005546">
    <property type="entry name" value="Autotransporte_beta"/>
</dbReference>
<sequence length="825" mass="86312">MLSSPMMVNAETIISKDTNSSYIVSGDTDYIVNADVTMSSSKSKPAVSVQGEDIVTFTNNGTIKNDFGNAMQVEIDGQSSDMFTLKNNGSINGINNGISITDAQNVTIINTGTISGGDSAISFESSGNNALVLKAGSSLGGDVTTTGSATNTITLNDSGNEDSNFIGANAGDGFKSLTMDGSDWTLTGNVDLTGTGDSLIVKTGNLTLGGDVKNSGASLINAAASLQIGTGSGDNASLEGNVTNNGTLIFNQAADYTFAGDISGTGNLVKENASTLTLTGNNSFSGDTTLKAGTTLVAENAVMGPTGGTGLISVESGATFASAGTVNNSVAIAAGGVLASWNAVSGNENASTPATGNTINGDVTNQGTLQIAGGNNVGNAFTINGNYTGDDNSRIVMNTAAGEDNSPTDHLAITGDSAGSSALEVANIGGQGAQTINGIELISVGGASDASFTLGKPVVAGMWEYDLYQHDDGNWYLESKASDTPDPTPDPDDNGGDNGGNDNGDNGGDTPPAPEVYRPEAGVYMANYLAAQQMFIHKRDDRDQLMLRDADDLNTWMYVKGEYNDGNFADSNLKYKIRSAVVQLGSDFLSKNLSTGTLHSGFMLGAGYSDTTADARHNVRSADGRVNGYNLGVYATWQEDQKLRLGSYIDSWASYSWYNSQVNGDDMPGEKYDSQGYAASLELGHAWLVPSEKARTMKFEPQGQVIYSNLDQDSHVEYNGTRVSTPDDDAVLGRIGLKASYVDQKAVEAWQPYGAVNWLIGNGMSDLNFNDETLDSNMPSNRFQLETGVSGKVNEATTVSFRVSSEWGDNSYNAYSGHMLVNYRW</sequence>
<dbReference type="HOGENOM" id="CLU_310739_0_0_6"/>
<feature type="region of interest" description="Disordered" evidence="2">
    <location>
        <begin position="476"/>
        <end position="517"/>
    </location>
</feature>
<dbReference type="InterPro" id="IPR013425">
    <property type="entry name" value="Autotrns_rpt"/>
</dbReference>
<dbReference type="GO" id="GO:0019867">
    <property type="term" value="C:outer membrane"/>
    <property type="evidence" value="ECO:0007669"/>
    <property type="project" value="InterPro"/>
</dbReference>
<evidence type="ECO:0000256" key="2">
    <source>
        <dbReference type="SAM" id="MobiDB-lite"/>
    </source>
</evidence>
<dbReference type="AlphaFoldDB" id="C9XTK0"/>
<dbReference type="PROSITE" id="PS51208">
    <property type="entry name" value="AUTOTRANSPORTER"/>
    <property type="match status" value="1"/>
</dbReference>
<dbReference type="InterPro" id="IPR036709">
    <property type="entry name" value="Autotransporte_beta_dom_sf"/>
</dbReference>
<dbReference type="SUPFAM" id="SSF51126">
    <property type="entry name" value="Pectin lyase-like"/>
    <property type="match status" value="1"/>
</dbReference>
<dbReference type="InterPro" id="IPR012332">
    <property type="entry name" value="Autotransporter_pectin_lyase_C"/>
</dbReference>
<feature type="domain" description="Autotransporter" evidence="3">
    <location>
        <begin position="548"/>
        <end position="825"/>
    </location>
</feature>
<dbReference type="InterPro" id="IPR011050">
    <property type="entry name" value="Pectin_lyase_fold/virulence"/>
</dbReference>
<evidence type="ECO:0000313" key="5">
    <source>
        <dbReference type="Proteomes" id="UP000002069"/>
    </source>
</evidence>
<evidence type="ECO:0000259" key="3">
    <source>
        <dbReference type="PROSITE" id="PS51208"/>
    </source>
</evidence>
<dbReference type="KEGG" id="ctu:CTU_03650"/>
<dbReference type="InterPro" id="IPR006315">
    <property type="entry name" value="OM_autotransptr_brl_dom"/>
</dbReference>
<dbReference type="PANTHER" id="PTHR35037">
    <property type="entry name" value="C-TERMINAL REGION OF AIDA-LIKE PROTEIN"/>
    <property type="match status" value="1"/>
</dbReference>
<dbReference type="Pfam" id="PF18883">
    <property type="entry name" value="AC_1"/>
    <property type="match status" value="1"/>
</dbReference>
<dbReference type="SMART" id="SM00869">
    <property type="entry name" value="Autotransporter"/>
    <property type="match status" value="1"/>
</dbReference>
<feature type="compositionally biased region" description="Gly residues" evidence="2">
    <location>
        <begin position="496"/>
        <end position="507"/>
    </location>
</feature>
<dbReference type="InterPro" id="IPR051551">
    <property type="entry name" value="Autotransporter_adhesion"/>
</dbReference>
<dbReference type="Pfam" id="PF12951">
    <property type="entry name" value="PATR"/>
    <property type="match status" value="1"/>
</dbReference>
<name>C9XTK0_CROTZ</name>
<dbReference type="InterPro" id="IPR043990">
    <property type="entry name" value="AC_1"/>
</dbReference>
<reference evidence="4 5" key="1">
    <citation type="journal article" date="2010" name="J. Bacteriol.">
        <title>Complete Genome Sequence of Cronobacter turicensis LMG 23827, a foodborne pathogen causing deaths in neonates.</title>
        <authorList>
            <person name="Stephan R."/>
            <person name="Lehner A."/>
            <person name="Tischler P."/>
            <person name="Rattei T."/>
        </authorList>
    </citation>
    <scope>NUCLEOTIDE SEQUENCE [LARGE SCALE GENOMIC DNA]</scope>
    <source>
        <strain evidence="5">DSM 18703 / CCUG 55852 / LMG 23827 / z3032</strain>
    </source>
</reference>
<gene>
    <name evidence="4" type="ordered locus">Ctu_03650</name>
</gene>
<reference evidence="5" key="2">
    <citation type="journal article" date="2011" name="J. Bacteriol.">
        <title>Complete genome sequence of Cronobacter turicensis LMG 23827, a food-borne pathogen causing deaths in neonates.</title>
        <authorList>
            <person name="Stephan R."/>
            <person name="Lehner A."/>
            <person name="Tischler P."/>
            <person name="Rattei T."/>
        </authorList>
    </citation>
    <scope>NUCLEOTIDE SEQUENCE [LARGE SCALE GENOMIC DNA]</scope>
    <source>
        <strain evidence="5">DSM 18703 / CCUG 55852 / LMG 23827 / z3032</strain>
    </source>
</reference>
<dbReference type="CDD" id="cd01344">
    <property type="entry name" value="PL2_Passenger_AT"/>
    <property type="match status" value="1"/>
</dbReference>
<accession>C9XTK0</accession>
<evidence type="ECO:0000256" key="1">
    <source>
        <dbReference type="ARBA" id="ARBA00022729"/>
    </source>
</evidence>
<evidence type="ECO:0000313" key="4">
    <source>
        <dbReference type="EMBL" id="CBA27313.1"/>
    </source>
</evidence>
<dbReference type="SUPFAM" id="SSF103515">
    <property type="entry name" value="Autotransporter"/>
    <property type="match status" value="1"/>
</dbReference>
<dbReference type="PATRIC" id="fig|693216.3.peg.351"/>
<dbReference type="Pfam" id="PF03797">
    <property type="entry name" value="Autotransporter"/>
    <property type="match status" value="1"/>
</dbReference>
<organism evidence="4 5">
    <name type="scientific">Cronobacter turicensis (strain DSM 18703 / CCUG 55852 / LMG 23827 / z3032)</name>
    <dbReference type="NCBI Taxonomy" id="693216"/>
    <lineage>
        <taxon>Bacteria</taxon>
        <taxon>Pseudomonadati</taxon>
        <taxon>Pseudomonadota</taxon>
        <taxon>Gammaproteobacteria</taxon>
        <taxon>Enterobacterales</taxon>
        <taxon>Enterobacteriaceae</taxon>
        <taxon>Cronobacter</taxon>
    </lineage>
</organism>
<dbReference type="Gene3D" id="2.40.128.130">
    <property type="entry name" value="Autotransporter beta-domain"/>
    <property type="match status" value="1"/>
</dbReference>
<dbReference type="NCBIfam" id="TIGR02601">
    <property type="entry name" value="autotrns_rpt"/>
    <property type="match status" value="1"/>
</dbReference>
<dbReference type="PANTHER" id="PTHR35037:SF3">
    <property type="entry name" value="C-TERMINAL REGION OF AIDA-LIKE PROTEIN"/>
    <property type="match status" value="1"/>
</dbReference>
<keyword evidence="1" id="KW-0732">Signal</keyword>
<dbReference type="NCBIfam" id="TIGR01414">
    <property type="entry name" value="autotrans_barl"/>
    <property type="match status" value="1"/>
</dbReference>
<dbReference type="Proteomes" id="UP000002069">
    <property type="component" value="Chromosome"/>
</dbReference>
<proteinExistence type="predicted"/>
<dbReference type="EMBL" id="FN543093">
    <property type="protein sequence ID" value="CBA27313.1"/>
    <property type="molecule type" value="Genomic_DNA"/>
</dbReference>